<organism evidence="5 6">
    <name type="scientific">Rickenella mellea</name>
    <dbReference type="NCBI Taxonomy" id="50990"/>
    <lineage>
        <taxon>Eukaryota</taxon>
        <taxon>Fungi</taxon>
        <taxon>Dikarya</taxon>
        <taxon>Basidiomycota</taxon>
        <taxon>Agaricomycotina</taxon>
        <taxon>Agaricomycetes</taxon>
        <taxon>Hymenochaetales</taxon>
        <taxon>Rickenellaceae</taxon>
        <taxon>Rickenella</taxon>
    </lineage>
</organism>
<evidence type="ECO:0000256" key="2">
    <source>
        <dbReference type="ARBA" id="ARBA00004613"/>
    </source>
</evidence>
<dbReference type="Proteomes" id="UP000294933">
    <property type="component" value="Unassembled WGS sequence"/>
</dbReference>
<keyword evidence="6" id="KW-1185">Reference proteome</keyword>
<proteinExistence type="predicted"/>
<protein>
    <recommendedName>
        <fullName evidence="4">Crinkler effector protein N-terminal domain-containing protein</fullName>
    </recommendedName>
</protein>
<gene>
    <name evidence="5" type="ORF">BD410DRAFT_840139</name>
</gene>
<name>A0A4Y7Q517_9AGAM</name>
<dbReference type="VEuPathDB" id="FungiDB:BD410DRAFT_840139"/>
<dbReference type="OrthoDB" id="2379186at2759"/>
<evidence type="ECO:0000256" key="3">
    <source>
        <dbReference type="ARBA" id="ARBA00022525"/>
    </source>
</evidence>
<evidence type="ECO:0000256" key="1">
    <source>
        <dbReference type="ARBA" id="ARBA00004340"/>
    </source>
</evidence>
<sequence length="340" mass="38647">MFPKNLELFAYIMGLDNDSFPITRDYTETVHELKEEMVKKNSNQLTGVDAVQLKLYQVAIPSGEDLETRAREAIAGLTSLDPAKPLSRLYPSMPPEETVNIIGVLPDEFLKVISGKRKRDPSVDISKQLLTKWNVPLPTIPNLADLEVYLNAPLDTEEKIPISEKDWRKLILANPHICKHKCYPEDLERLFTKTEDESADFIYHSLHEAIICEPPDPLGTEDSFHSFWDRNILEPLLKCLGRPRWIRNSNNTGNLRPDLGLFLNLVCVFRGEENKPSFAGKHPRDELADKSRWDYDPAPYVLGYFAVGADLTIVALQPEVVQGKRRVVIKDIVCADLSTR</sequence>
<dbReference type="EMBL" id="ML170177">
    <property type="protein sequence ID" value="TDL22019.1"/>
    <property type="molecule type" value="Genomic_DNA"/>
</dbReference>
<evidence type="ECO:0000313" key="6">
    <source>
        <dbReference type="Proteomes" id="UP000294933"/>
    </source>
</evidence>
<comment type="subcellular location">
    <subcellularLocation>
        <location evidence="1">Host cell</location>
    </subcellularLocation>
    <subcellularLocation>
        <location evidence="2">Secreted</location>
    </subcellularLocation>
</comment>
<keyword evidence="3" id="KW-0964">Secreted</keyword>
<dbReference type="Pfam" id="PF20147">
    <property type="entry name" value="Crinkler"/>
    <property type="match status" value="1"/>
</dbReference>
<dbReference type="AlphaFoldDB" id="A0A4Y7Q517"/>
<evidence type="ECO:0000313" key="5">
    <source>
        <dbReference type="EMBL" id="TDL22019.1"/>
    </source>
</evidence>
<dbReference type="GO" id="GO:0043657">
    <property type="term" value="C:host cell"/>
    <property type="evidence" value="ECO:0007669"/>
    <property type="project" value="UniProtKB-SubCell"/>
</dbReference>
<dbReference type="InterPro" id="IPR045379">
    <property type="entry name" value="Crinkler_N"/>
</dbReference>
<accession>A0A4Y7Q517</accession>
<reference evidence="5 6" key="1">
    <citation type="submission" date="2018-06" db="EMBL/GenBank/DDBJ databases">
        <title>A transcriptomic atlas of mushroom development highlights an independent origin of complex multicellularity.</title>
        <authorList>
            <consortium name="DOE Joint Genome Institute"/>
            <person name="Krizsan K."/>
            <person name="Almasi E."/>
            <person name="Merenyi Z."/>
            <person name="Sahu N."/>
            <person name="Viragh M."/>
            <person name="Koszo T."/>
            <person name="Mondo S."/>
            <person name="Kiss B."/>
            <person name="Balint B."/>
            <person name="Kues U."/>
            <person name="Barry K."/>
            <person name="Hegedus J.C."/>
            <person name="Henrissat B."/>
            <person name="Johnson J."/>
            <person name="Lipzen A."/>
            <person name="Ohm R."/>
            <person name="Nagy I."/>
            <person name="Pangilinan J."/>
            <person name="Yan J."/>
            <person name="Xiong Y."/>
            <person name="Grigoriev I.V."/>
            <person name="Hibbett D.S."/>
            <person name="Nagy L.G."/>
        </authorList>
    </citation>
    <scope>NUCLEOTIDE SEQUENCE [LARGE SCALE GENOMIC DNA]</scope>
    <source>
        <strain evidence="5 6">SZMC22713</strain>
    </source>
</reference>
<evidence type="ECO:0000259" key="4">
    <source>
        <dbReference type="Pfam" id="PF20147"/>
    </source>
</evidence>
<dbReference type="GO" id="GO:0005576">
    <property type="term" value="C:extracellular region"/>
    <property type="evidence" value="ECO:0007669"/>
    <property type="project" value="UniProtKB-SubCell"/>
</dbReference>
<feature type="domain" description="Crinkler effector protein N-terminal" evidence="4">
    <location>
        <begin position="6"/>
        <end position="102"/>
    </location>
</feature>